<dbReference type="Pfam" id="PF15636">
    <property type="entry name" value="Tox-GHH"/>
    <property type="match status" value="1"/>
</dbReference>
<dbReference type="AlphaFoldDB" id="T1GPR1"/>
<accession>T1GPR1</accession>
<name>T1GPR1_MEGSC</name>
<reference evidence="2" key="2">
    <citation type="submission" date="2015-06" db="UniProtKB">
        <authorList>
            <consortium name="EnsemblMetazoa"/>
        </authorList>
    </citation>
    <scope>IDENTIFICATION</scope>
</reference>
<proteinExistence type="predicted"/>
<keyword evidence="3" id="KW-1185">Reference proteome</keyword>
<dbReference type="HOGENOM" id="CLU_2707617_0_0_1"/>
<sequence>MHHAKLTAVRKAWHREKEILRNGLTSGIEWTQQEIDEILKQGYANNYEGEYIHDVSLYHELSEDPYNISCKYL</sequence>
<evidence type="ECO:0000313" key="2">
    <source>
        <dbReference type="EnsemblMetazoa" id="MESCA005602-PA"/>
    </source>
</evidence>
<dbReference type="EMBL" id="CAQQ02100809">
    <property type="status" value="NOT_ANNOTATED_CDS"/>
    <property type="molecule type" value="Genomic_DNA"/>
</dbReference>
<dbReference type="Proteomes" id="UP000015102">
    <property type="component" value="Unassembled WGS sequence"/>
</dbReference>
<dbReference type="InterPro" id="IPR028916">
    <property type="entry name" value="Tox-GHH_dom"/>
</dbReference>
<dbReference type="STRING" id="36166.T1GPR1"/>
<protein>
    <recommendedName>
        <fullName evidence="1">Tox-GHH domain-containing protein</fullName>
    </recommendedName>
</protein>
<evidence type="ECO:0000313" key="3">
    <source>
        <dbReference type="Proteomes" id="UP000015102"/>
    </source>
</evidence>
<dbReference type="EnsemblMetazoa" id="MESCA005602-RA">
    <property type="protein sequence ID" value="MESCA005602-PA"/>
    <property type="gene ID" value="MESCA005602"/>
</dbReference>
<organism evidence="2 3">
    <name type="scientific">Megaselia scalaris</name>
    <name type="common">Humpbacked fly</name>
    <name type="synonym">Phora scalaris</name>
    <dbReference type="NCBI Taxonomy" id="36166"/>
    <lineage>
        <taxon>Eukaryota</taxon>
        <taxon>Metazoa</taxon>
        <taxon>Ecdysozoa</taxon>
        <taxon>Arthropoda</taxon>
        <taxon>Hexapoda</taxon>
        <taxon>Insecta</taxon>
        <taxon>Pterygota</taxon>
        <taxon>Neoptera</taxon>
        <taxon>Endopterygota</taxon>
        <taxon>Diptera</taxon>
        <taxon>Brachycera</taxon>
        <taxon>Muscomorpha</taxon>
        <taxon>Platypezoidea</taxon>
        <taxon>Phoridae</taxon>
        <taxon>Megaseliini</taxon>
        <taxon>Megaselia</taxon>
    </lineage>
</organism>
<reference evidence="3" key="1">
    <citation type="submission" date="2013-02" db="EMBL/GenBank/DDBJ databases">
        <authorList>
            <person name="Hughes D."/>
        </authorList>
    </citation>
    <scope>NUCLEOTIDE SEQUENCE</scope>
    <source>
        <strain>Durham</strain>
        <strain evidence="3">NC isolate 2 -- Noor lab</strain>
    </source>
</reference>
<feature type="domain" description="Tox-GHH" evidence="1">
    <location>
        <begin position="1"/>
        <end position="69"/>
    </location>
</feature>
<evidence type="ECO:0000259" key="1">
    <source>
        <dbReference type="Pfam" id="PF15636"/>
    </source>
</evidence>